<dbReference type="OrthoDB" id="9787654at2"/>
<dbReference type="RefSeq" id="WP_151116564.1">
    <property type="nucleotide sequence ID" value="NZ_CP042582.1"/>
</dbReference>
<reference evidence="3 4" key="1">
    <citation type="submission" date="2019-08" db="EMBL/GenBank/DDBJ databases">
        <title>Hyperibacter terrae gen. nov., sp. nov. and Hyperibacter viscosus sp. nov., two new members in the family Rhodospirillaceae isolated from the rhizosphere of Hypericum perforatum.</title>
        <authorList>
            <person name="Noviana Z."/>
        </authorList>
    </citation>
    <scope>NUCLEOTIDE SEQUENCE [LARGE SCALE GENOMIC DNA]</scope>
    <source>
        <strain evidence="3 4">R5959</strain>
    </source>
</reference>
<proteinExistence type="predicted"/>
<dbReference type="KEGG" id="hadh:FRZ61_17020"/>
<dbReference type="GO" id="GO:0016787">
    <property type="term" value="F:hydrolase activity"/>
    <property type="evidence" value="ECO:0007669"/>
    <property type="project" value="UniProtKB-KW"/>
</dbReference>
<dbReference type="InterPro" id="IPR006680">
    <property type="entry name" value="Amidohydro-rel"/>
</dbReference>
<dbReference type="EMBL" id="CP042582">
    <property type="protein sequence ID" value="QEX21773.1"/>
    <property type="molecule type" value="Genomic_DNA"/>
</dbReference>
<evidence type="ECO:0000313" key="3">
    <source>
        <dbReference type="EMBL" id="QEX21773.1"/>
    </source>
</evidence>
<feature type="domain" description="Amidohydrolase-related" evidence="2">
    <location>
        <begin position="30"/>
        <end position="292"/>
    </location>
</feature>
<keyword evidence="4" id="KW-1185">Reference proteome</keyword>
<dbReference type="PANTHER" id="PTHR35563">
    <property type="entry name" value="BARREL METAL-DEPENDENT HYDROLASE, PUTATIVE (AFU_ORTHOLOGUE AFUA_1G16240)-RELATED"/>
    <property type="match status" value="1"/>
</dbReference>
<evidence type="ECO:0000259" key="2">
    <source>
        <dbReference type="Pfam" id="PF04909"/>
    </source>
</evidence>
<accession>A0A5J6MXW4</accession>
<dbReference type="AlphaFoldDB" id="A0A5J6MXW4"/>
<dbReference type="InterPro" id="IPR032466">
    <property type="entry name" value="Metal_Hydrolase"/>
</dbReference>
<protein>
    <submittedName>
        <fullName evidence="3">Hydrolase</fullName>
    </submittedName>
</protein>
<dbReference type="Gene3D" id="3.20.20.140">
    <property type="entry name" value="Metal-dependent hydrolases"/>
    <property type="match status" value="1"/>
</dbReference>
<evidence type="ECO:0000256" key="1">
    <source>
        <dbReference type="SAM" id="MobiDB-lite"/>
    </source>
</evidence>
<dbReference type="PANTHER" id="PTHR35563:SF2">
    <property type="entry name" value="BARREL METAL-DEPENDENT HYDROLASE, PUTATIVE (AFU_ORTHOLOGUE AFUA_1G16240)-RELATED"/>
    <property type="match status" value="1"/>
</dbReference>
<gene>
    <name evidence="3" type="ORF">FRZ61_17020</name>
</gene>
<sequence>MTSPTAEPPPVPPPQPSPSRPRLALPAGAWDCHCHVFGPTDRYPYWPDRSYTPPAASLARYLGLLDLLGVEHGVLVQPSVYGTDNRMMVDSLKAEPRRLRGVAVIDPSISDRELEAMHAVGVRGVRINLLFRGGVSFAAAEAIADRIRPLGWHIQFLLDISQTPELRPALKRLRLPVVIDHMGHFPASAGTGLPAFRELLAMLKGGEAWVKLSGPYLFTRRPDLPYADVTPIARALAEAAPGRCVWGTDWPHPANKLAMPDDGPLTDLLGDWVTDETARRRILVENPKQLYD</sequence>
<evidence type="ECO:0000313" key="4">
    <source>
        <dbReference type="Proteomes" id="UP000325797"/>
    </source>
</evidence>
<keyword evidence="3" id="KW-0378">Hydrolase</keyword>
<feature type="compositionally biased region" description="Pro residues" evidence="1">
    <location>
        <begin position="1"/>
        <end position="19"/>
    </location>
</feature>
<dbReference type="Proteomes" id="UP000325797">
    <property type="component" value="Chromosome"/>
</dbReference>
<dbReference type="InterPro" id="IPR052358">
    <property type="entry name" value="Aro_Compnd_Degr_Hydrolases"/>
</dbReference>
<name>A0A5J6MXW4_9PROT</name>
<organism evidence="3 4">
    <name type="scientific">Hypericibacter adhaerens</name>
    <dbReference type="NCBI Taxonomy" id="2602016"/>
    <lineage>
        <taxon>Bacteria</taxon>
        <taxon>Pseudomonadati</taxon>
        <taxon>Pseudomonadota</taxon>
        <taxon>Alphaproteobacteria</taxon>
        <taxon>Rhodospirillales</taxon>
        <taxon>Dongiaceae</taxon>
        <taxon>Hypericibacter</taxon>
    </lineage>
</organism>
<dbReference type="Pfam" id="PF04909">
    <property type="entry name" value="Amidohydro_2"/>
    <property type="match status" value="1"/>
</dbReference>
<dbReference type="SUPFAM" id="SSF51556">
    <property type="entry name" value="Metallo-dependent hydrolases"/>
    <property type="match status" value="1"/>
</dbReference>
<feature type="region of interest" description="Disordered" evidence="1">
    <location>
        <begin position="1"/>
        <end position="21"/>
    </location>
</feature>